<proteinExistence type="predicted"/>
<feature type="compositionally biased region" description="Polar residues" evidence="1">
    <location>
        <begin position="14"/>
        <end position="34"/>
    </location>
</feature>
<gene>
    <name evidence="2" type="ORF">FSB_LOCUS41007</name>
</gene>
<evidence type="ECO:0000313" key="2">
    <source>
        <dbReference type="EMBL" id="SPD13125.1"/>
    </source>
</evidence>
<dbReference type="EMBL" id="OIVN01003716">
    <property type="protein sequence ID" value="SPD13125.1"/>
    <property type="molecule type" value="Genomic_DNA"/>
</dbReference>
<accession>A0A2N9HMC9</accession>
<dbReference type="AlphaFoldDB" id="A0A2N9HMC9"/>
<name>A0A2N9HMC9_FAGSY</name>
<feature type="region of interest" description="Disordered" evidence="1">
    <location>
        <begin position="1"/>
        <end position="48"/>
    </location>
</feature>
<organism evidence="2">
    <name type="scientific">Fagus sylvatica</name>
    <name type="common">Beechnut</name>
    <dbReference type="NCBI Taxonomy" id="28930"/>
    <lineage>
        <taxon>Eukaryota</taxon>
        <taxon>Viridiplantae</taxon>
        <taxon>Streptophyta</taxon>
        <taxon>Embryophyta</taxon>
        <taxon>Tracheophyta</taxon>
        <taxon>Spermatophyta</taxon>
        <taxon>Magnoliopsida</taxon>
        <taxon>eudicotyledons</taxon>
        <taxon>Gunneridae</taxon>
        <taxon>Pentapetalae</taxon>
        <taxon>rosids</taxon>
        <taxon>fabids</taxon>
        <taxon>Fagales</taxon>
        <taxon>Fagaceae</taxon>
        <taxon>Fagus</taxon>
    </lineage>
</organism>
<reference evidence="2" key="1">
    <citation type="submission" date="2018-02" db="EMBL/GenBank/DDBJ databases">
        <authorList>
            <person name="Cohen D.B."/>
            <person name="Kent A.D."/>
        </authorList>
    </citation>
    <scope>NUCLEOTIDE SEQUENCE</scope>
</reference>
<protein>
    <submittedName>
        <fullName evidence="2">Uncharacterized protein</fullName>
    </submittedName>
</protein>
<evidence type="ECO:0000256" key="1">
    <source>
        <dbReference type="SAM" id="MobiDB-lite"/>
    </source>
</evidence>
<sequence>MESGAASATLVKASATQAETPISKPKSTCTQHVGSTPDKPPLPPKGKNQLVLVGKFHQLGIILIK</sequence>